<reference evidence="1" key="1">
    <citation type="journal article" date="2014" name="PLoS Negl. Trop. Dis.">
        <title>An updated insight into the Sialotranscriptome of Triatoma infestans: developmental stage and geographic variations.</title>
        <authorList>
            <person name="Schwarz A."/>
            <person name="Medrano-Mercado N."/>
            <person name="Schaub G.A."/>
            <person name="Struchiner C.J."/>
            <person name="Bargues M.D."/>
            <person name="Levy M.Z."/>
            <person name="Ribeiro J.M."/>
        </authorList>
    </citation>
    <scope>NUCLEOTIDE SEQUENCE</scope>
    <source>
        <strain evidence="1">Chile</strain>
        <tissue evidence="1">Salivary glands</tissue>
    </source>
</reference>
<feature type="non-terminal residue" evidence="1">
    <location>
        <position position="1"/>
    </location>
</feature>
<name>A0A023EXY7_TRIIF</name>
<proteinExistence type="evidence at transcript level"/>
<dbReference type="AlphaFoldDB" id="A0A023EXY7"/>
<sequence length="269" mass="31676">SVRNHITLFPSFQSHYSRRDDPNRKYLSPELNIRKMYILYVEWCHKNQVIPVKEYFYRYIFNNEFNLHFHAARTCKVCDKYKQLMDVEVDKRNKADLETQHLLHLKRAEVARNSLKADGERAAQNKDVYTITIDLQKALPFPKITVSEAHYRRNMYCYNLGVHDVANKKGYMYVWDETIASRGSQEMASCIVKHLKQYPKKHVIIYSDTCTEQNRNIKVSLSLLKLTQETSIGTIDHKFLISGHSYLPNDSDFGLIESSSRNKTIFRAR</sequence>
<dbReference type="PANTHER" id="PTHR10773">
    <property type="entry name" value="DNA-DIRECTED RNA POLYMERASES I, II, AND III SUBUNIT RPABC2"/>
    <property type="match status" value="1"/>
</dbReference>
<accession>A0A023EXY7</accession>
<evidence type="ECO:0000313" key="1">
    <source>
        <dbReference type="EMBL" id="JAC14180.1"/>
    </source>
</evidence>
<organism evidence="1">
    <name type="scientific">Triatoma infestans</name>
    <name type="common">Assassin bug</name>
    <dbReference type="NCBI Taxonomy" id="30076"/>
    <lineage>
        <taxon>Eukaryota</taxon>
        <taxon>Metazoa</taxon>
        <taxon>Ecdysozoa</taxon>
        <taxon>Arthropoda</taxon>
        <taxon>Hexapoda</taxon>
        <taxon>Insecta</taxon>
        <taxon>Pterygota</taxon>
        <taxon>Neoptera</taxon>
        <taxon>Paraneoptera</taxon>
        <taxon>Hemiptera</taxon>
        <taxon>Heteroptera</taxon>
        <taxon>Panheteroptera</taxon>
        <taxon>Cimicomorpha</taxon>
        <taxon>Reduviidae</taxon>
        <taxon>Triatominae</taxon>
        <taxon>Triatoma</taxon>
    </lineage>
</organism>
<protein>
    <submittedName>
        <fullName evidence="1">Uncharacterized protein</fullName>
    </submittedName>
</protein>
<dbReference type="PANTHER" id="PTHR10773:SF19">
    <property type="match status" value="1"/>
</dbReference>
<dbReference type="EMBL" id="GBBI01004532">
    <property type="protein sequence ID" value="JAC14180.1"/>
    <property type="molecule type" value="mRNA"/>
</dbReference>